<dbReference type="KEGG" id="cvn:111117030"/>
<name>A0A8B8C850_CRAVI</name>
<gene>
    <name evidence="4" type="primary">LOC111117030</name>
</gene>
<feature type="chain" id="PRO_5034488811" evidence="2">
    <location>
        <begin position="19"/>
        <end position="221"/>
    </location>
</feature>
<accession>A0A8B8C850</accession>
<dbReference type="RefSeq" id="XP_022311800.1">
    <property type="nucleotide sequence ID" value="XM_022456092.1"/>
</dbReference>
<proteinExistence type="predicted"/>
<organism evidence="3 4">
    <name type="scientific">Crassostrea virginica</name>
    <name type="common">Eastern oyster</name>
    <dbReference type="NCBI Taxonomy" id="6565"/>
    <lineage>
        <taxon>Eukaryota</taxon>
        <taxon>Metazoa</taxon>
        <taxon>Spiralia</taxon>
        <taxon>Lophotrochozoa</taxon>
        <taxon>Mollusca</taxon>
        <taxon>Bivalvia</taxon>
        <taxon>Autobranchia</taxon>
        <taxon>Pteriomorphia</taxon>
        <taxon>Ostreida</taxon>
        <taxon>Ostreoidea</taxon>
        <taxon>Ostreidae</taxon>
        <taxon>Crassostrea</taxon>
    </lineage>
</organism>
<dbReference type="OrthoDB" id="6113124at2759"/>
<evidence type="ECO:0000256" key="2">
    <source>
        <dbReference type="SAM" id="SignalP"/>
    </source>
</evidence>
<dbReference type="GeneID" id="111117030"/>
<evidence type="ECO:0000313" key="3">
    <source>
        <dbReference type="Proteomes" id="UP000694844"/>
    </source>
</evidence>
<reference evidence="4" key="1">
    <citation type="submission" date="2025-08" db="UniProtKB">
        <authorList>
            <consortium name="RefSeq"/>
        </authorList>
    </citation>
    <scope>IDENTIFICATION</scope>
    <source>
        <tissue evidence="4">Whole sample</tissue>
    </source>
</reference>
<protein>
    <submittedName>
        <fullName evidence="4">Uncharacterized protein LOC111117030 isoform X1</fullName>
    </submittedName>
</protein>
<dbReference type="Gene3D" id="2.10.22.10">
    <property type="entry name" value="Antistasin, domain 1"/>
    <property type="match status" value="1"/>
</dbReference>
<dbReference type="SUPFAM" id="SSF57262">
    <property type="entry name" value="Leech antihemostatic proteins"/>
    <property type="match status" value="1"/>
</dbReference>
<feature type="signal peptide" evidence="2">
    <location>
        <begin position="1"/>
        <end position="18"/>
    </location>
</feature>
<dbReference type="InterPro" id="IPR011061">
    <property type="entry name" value="Hirudin/antistatin"/>
</dbReference>
<evidence type="ECO:0000256" key="1">
    <source>
        <dbReference type="SAM" id="MobiDB-lite"/>
    </source>
</evidence>
<sequence length="221" mass="22309">MGIKSIVVLLFLCPTIKGLPVEKRFLGLFGLSVSNPADLSGLYNIKVPGDATGYLDISHQQQSAGATGTGYVQHQGQNGPGSFTLQSGGSGANSLPGKCDQVITSHCPVDCKEIDAVTGCVICKSGCATGVNPQAPTSSPAKMSSSTTASPMCPAFPSNCPRGHVALVNGCPICTANPSAAQTTQSTTTAQAQLTCAPVRCTSPCNKGIMLAADGCPACVC</sequence>
<dbReference type="GO" id="GO:0004857">
    <property type="term" value="F:enzyme inhibitor activity"/>
    <property type="evidence" value="ECO:0007669"/>
    <property type="project" value="InterPro"/>
</dbReference>
<dbReference type="AlphaFoldDB" id="A0A8B8C850"/>
<keyword evidence="2" id="KW-0732">Signal</keyword>
<feature type="region of interest" description="Disordered" evidence="1">
    <location>
        <begin position="66"/>
        <end position="89"/>
    </location>
</feature>
<feature type="compositionally biased region" description="Polar residues" evidence="1">
    <location>
        <begin position="66"/>
        <end position="87"/>
    </location>
</feature>
<evidence type="ECO:0000313" key="4">
    <source>
        <dbReference type="RefSeq" id="XP_022311800.1"/>
    </source>
</evidence>
<keyword evidence="3" id="KW-1185">Reference proteome</keyword>
<dbReference type="Proteomes" id="UP000694844">
    <property type="component" value="Chromosome 10"/>
</dbReference>